<dbReference type="HOGENOM" id="CLU_010194_9_1_1"/>
<name>A0A0C3H5F3_OIDMZ</name>
<organism evidence="4 5">
    <name type="scientific">Oidiodendron maius (strain Zn)</name>
    <dbReference type="NCBI Taxonomy" id="913774"/>
    <lineage>
        <taxon>Eukaryota</taxon>
        <taxon>Fungi</taxon>
        <taxon>Dikarya</taxon>
        <taxon>Ascomycota</taxon>
        <taxon>Pezizomycotina</taxon>
        <taxon>Leotiomycetes</taxon>
        <taxon>Leotiomycetes incertae sedis</taxon>
        <taxon>Myxotrichaceae</taxon>
        <taxon>Oidiodendron</taxon>
    </lineage>
</organism>
<dbReference type="InParanoid" id="A0A0C3H5F3"/>
<protein>
    <submittedName>
        <fullName evidence="4">Uncharacterized protein</fullName>
    </submittedName>
</protein>
<evidence type="ECO:0000256" key="2">
    <source>
        <dbReference type="ARBA" id="ARBA00022857"/>
    </source>
</evidence>
<dbReference type="EMBL" id="KN832873">
    <property type="protein sequence ID" value="KIN03411.1"/>
    <property type="molecule type" value="Genomic_DNA"/>
</dbReference>
<reference evidence="4 5" key="1">
    <citation type="submission" date="2014-04" db="EMBL/GenBank/DDBJ databases">
        <authorList>
            <consortium name="DOE Joint Genome Institute"/>
            <person name="Kuo A."/>
            <person name="Martino E."/>
            <person name="Perotto S."/>
            <person name="Kohler A."/>
            <person name="Nagy L.G."/>
            <person name="Floudas D."/>
            <person name="Copeland A."/>
            <person name="Barry K.W."/>
            <person name="Cichocki N."/>
            <person name="Veneault-Fourrey C."/>
            <person name="LaButti K."/>
            <person name="Lindquist E.A."/>
            <person name="Lipzen A."/>
            <person name="Lundell T."/>
            <person name="Morin E."/>
            <person name="Murat C."/>
            <person name="Sun H."/>
            <person name="Tunlid A."/>
            <person name="Henrissat B."/>
            <person name="Grigoriev I.V."/>
            <person name="Hibbett D.S."/>
            <person name="Martin F."/>
            <person name="Nordberg H.P."/>
            <person name="Cantor M.N."/>
            <person name="Hua S.X."/>
        </authorList>
    </citation>
    <scope>NUCLEOTIDE SEQUENCE [LARGE SCALE GENOMIC DNA]</scope>
    <source>
        <strain evidence="4 5">Zn</strain>
    </source>
</reference>
<keyword evidence="5" id="KW-1185">Reference proteome</keyword>
<dbReference type="OrthoDB" id="9876299at2759"/>
<dbReference type="GO" id="GO:0005737">
    <property type="term" value="C:cytoplasm"/>
    <property type="evidence" value="ECO:0007669"/>
    <property type="project" value="TreeGrafter"/>
</dbReference>
<dbReference type="FunCoup" id="A0A0C3H5F3">
    <property type="interactions" value="108"/>
</dbReference>
<dbReference type="Gene3D" id="3.40.50.720">
    <property type="entry name" value="NAD(P)-binding Rossmann-like Domain"/>
    <property type="match status" value="1"/>
</dbReference>
<accession>A0A0C3H5F3</accession>
<dbReference type="InterPro" id="IPR002347">
    <property type="entry name" value="SDR_fam"/>
</dbReference>
<comment type="similarity">
    <text evidence="1">Belongs to the short-chain dehydrogenases/reductases (SDR) family.</text>
</comment>
<dbReference type="Proteomes" id="UP000054321">
    <property type="component" value="Unassembled WGS sequence"/>
</dbReference>
<keyword evidence="2" id="KW-0521">NADP</keyword>
<keyword evidence="3" id="KW-0560">Oxidoreductase</keyword>
<dbReference type="PANTHER" id="PTHR43544:SF7">
    <property type="entry name" value="NADB-LER2"/>
    <property type="match status" value="1"/>
</dbReference>
<evidence type="ECO:0000313" key="5">
    <source>
        <dbReference type="Proteomes" id="UP000054321"/>
    </source>
</evidence>
<evidence type="ECO:0000313" key="4">
    <source>
        <dbReference type="EMBL" id="KIN03411.1"/>
    </source>
</evidence>
<dbReference type="PANTHER" id="PTHR43544">
    <property type="entry name" value="SHORT-CHAIN DEHYDROGENASE/REDUCTASE"/>
    <property type="match status" value="1"/>
</dbReference>
<dbReference type="InterPro" id="IPR051468">
    <property type="entry name" value="Fungal_SecMetab_SDRs"/>
</dbReference>
<dbReference type="InterPro" id="IPR036291">
    <property type="entry name" value="NAD(P)-bd_dom_sf"/>
</dbReference>
<dbReference type="SUPFAM" id="SSF51735">
    <property type="entry name" value="NAD(P)-binding Rossmann-fold domains"/>
    <property type="match status" value="1"/>
</dbReference>
<proteinExistence type="inferred from homology"/>
<dbReference type="CDD" id="cd05325">
    <property type="entry name" value="carb_red_sniffer_like_SDR_c"/>
    <property type="match status" value="1"/>
</dbReference>
<dbReference type="AlphaFoldDB" id="A0A0C3H5F3"/>
<reference evidence="5" key="2">
    <citation type="submission" date="2015-01" db="EMBL/GenBank/DDBJ databases">
        <title>Evolutionary Origins and Diversification of the Mycorrhizal Mutualists.</title>
        <authorList>
            <consortium name="DOE Joint Genome Institute"/>
            <consortium name="Mycorrhizal Genomics Consortium"/>
            <person name="Kohler A."/>
            <person name="Kuo A."/>
            <person name="Nagy L.G."/>
            <person name="Floudas D."/>
            <person name="Copeland A."/>
            <person name="Barry K.W."/>
            <person name="Cichocki N."/>
            <person name="Veneault-Fourrey C."/>
            <person name="LaButti K."/>
            <person name="Lindquist E.A."/>
            <person name="Lipzen A."/>
            <person name="Lundell T."/>
            <person name="Morin E."/>
            <person name="Murat C."/>
            <person name="Riley R."/>
            <person name="Ohm R."/>
            <person name="Sun H."/>
            <person name="Tunlid A."/>
            <person name="Henrissat B."/>
            <person name="Grigoriev I.V."/>
            <person name="Hibbett D.S."/>
            <person name="Martin F."/>
        </authorList>
    </citation>
    <scope>NUCLEOTIDE SEQUENCE [LARGE SCALE GENOMIC DNA]</scope>
    <source>
        <strain evidence="5">Zn</strain>
    </source>
</reference>
<sequence>MTANPTYLITGVTRGIGYGLLKSYLSRPNITVIAGVRDPSTSAKTLKGLPTAAGTKLIIVKINSTSATDAKAAIEKLKTDNGIQKLDVVIANAGLGHSWQKVLNTSPESVREYTEVNTIGPLVLFQAAYPLLEAAAQPKFIVMATGVSSFGLMEHMPIPSAGYGASKAGVNYITRKIHFEHPNVTSVCLYPGWVKTELGDAIAKSIGMQEASITTEESVKGVVTQVDAATREGTSGKFIDYEGKDVPW</sequence>
<dbReference type="GO" id="GO:0016491">
    <property type="term" value="F:oxidoreductase activity"/>
    <property type="evidence" value="ECO:0007669"/>
    <property type="project" value="UniProtKB-KW"/>
</dbReference>
<evidence type="ECO:0000256" key="3">
    <source>
        <dbReference type="ARBA" id="ARBA00023002"/>
    </source>
</evidence>
<gene>
    <name evidence="4" type="ORF">OIDMADRAFT_39736</name>
</gene>
<evidence type="ECO:0000256" key="1">
    <source>
        <dbReference type="ARBA" id="ARBA00006484"/>
    </source>
</evidence>
<dbReference type="PRINTS" id="PR00081">
    <property type="entry name" value="GDHRDH"/>
</dbReference>
<dbReference type="Pfam" id="PF00106">
    <property type="entry name" value="adh_short"/>
    <property type="match status" value="1"/>
</dbReference>